<organism evidence="2 3">
    <name type="scientific">Wenyingzhuangia marina</name>
    <dbReference type="NCBI Taxonomy" id="1195760"/>
    <lineage>
        <taxon>Bacteria</taxon>
        <taxon>Pseudomonadati</taxon>
        <taxon>Bacteroidota</taxon>
        <taxon>Flavobacteriia</taxon>
        <taxon>Flavobacteriales</taxon>
        <taxon>Flavobacteriaceae</taxon>
        <taxon>Wenyingzhuangia</taxon>
    </lineage>
</organism>
<dbReference type="PANTHER" id="PTHR37461:SF1">
    <property type="entry name" value="ANTI-SIGMA-K FACTOR RSKA"/>
    <property type="match status" value="1"/>
</dbReference>
<dbReference type="AlphaFoldDB" id="A0A1M5SLD2"/>
<dbReference type="InterPro" id="IPR051474">
    <property type="entry name" value="Anti-sigma-K/W_factor"/>
</dbReference>
<gene>
    <name evidence="2" type="ORF">SAMN05444281_0378</name>
</gene>
<sequence length="268" mass="29751">MENVQEYIESGILELYVAGTLSREESYEVYTMIQKHPEVKAYIKEIEHTVVNIAELSNKKGFVAYPFSKLMSAINGKETKVVPIRWVSYMGWAASVLLTVGIISLYTNNNELKENLTKQIASNEILDDQRANLQGEVIAKNIEINTKNEVIAFISSETTEKVNLNGQTVSPESYASIYWDKETNEMYVDLSGLPEAPEGKVYQLWSLTLNPLTPTSLGTLDGYNKGETFIKVSNNNKSEAFGITLEPAGGSASPTLEQLYTLGLTKVS</sequence>
<dbReference type="Proteomes" id="UP000184109">
    <property type="component" value="Unassembled WGS sequence"/>
</dbReference>
<dbReference type="PANTHER" id="PTHR37461">
    <property type="entry name" value="ANTI-SIGMA-K FACTOR RSKA"/>
    <property type="match status" value="1"/>
</dbReference>
<evidence type="ECO:0000259" key="1">
    <source>
        <dbReference type="Pfam" id="PF10099"/>
    </source>
</evidence>
<dbReference type="GO" id="GO:0005886">
    <property type="term" value="C:plasma membrane"/>
    <property type="evidence" value="ECO:0007669"/>
    <property type="project" value="InterPro"/>
</dbReference>
<dbReference type="STRING" id="1195760.SAMN05444281_0378"/>
<dbReference type="GO" id="GO:0016989">
    <property type="term" value="F:sigma factor antagonist activity"/>
    <property type="evidence" value="ECO:0007669"/>
    <property type="project" value="TreeGrafter"/>
</dbReference>
<evidence type="ECO:0000313" key="2">
    <source>
        <dbReference type="EMBL" id="SHH39366.1"/>
    </source>
</evidence>
<dbReference type="EMBL" id="FQXQ01000001">
    <property type="protein sequence ID" value="SHH39366.1"/>
    <property type="molecule type" value="Genomic_DNA"/>
</dbReference>
<dbReference type="RefSeq" id="WP_073117982.1">
    <property type="nucleotide sequence ID" value="NZ_BMEN01000001.1"/>
</dbReference>
<reference evidence="3" key="1">
    <citation type="submission" date="2016-11" db="EMBL/GenBank/DDBJ databases">
        <authorList>
            <person name="Varghese N."/>
            <person name="Submissions S."/>
        </authorList>
    </citation>
    <scope>NUCLEOTIDE SEQUENCE [LARGE SCALE GENOMIC DNA]</scope>
    <source>
        <strain evidence="3">DSM 100572</strain>
    </source>
</reference>
<accession>A0A1M5SLD2</accession>
<dbReference type="GO" id="GO:0006417">
    <property type="term" value="P:regulation of translation"/>
    <property type="evidence" value="ECO:0007669"/>
    <property type="project" value="TreeGrafter"/>
</dbReference>
<dbReference type="Pfam" id="PF10099">
    <property type="entry name" value="RskA_C"/>
    <property type="match status" value="1"/>
</dbReference>
<dbReference type="OrthoDB" id="1420916at2"/>
<keyword evidence="3" id="KW-1185">Reference proteome</keyword>
<proteinExistence type="predicted"/>
<dbReference type="InterPro" id="IPR018764">
    <property type="entry name" value="RskA_C"/>
</dbReference>
<evidence type="ECO:0000313" key="3">
    <source>
        <dbReference type="Proteomes" id="UP000184109"/>
    </source>
</evidence>
<protein>
    <submittedName>
        <fullName evidence="2">Anti-sigma-K factor rskA</fullName>
    </submittedName>
</protein>
<name>A0A1M5SLD2_9FLAO</name>
<feature type="domain" description="Anti-sigma K factor RskA C-terminal" evidence="1">
    <location>
        <begin position="136"/>
        <end position="255"/>
    </location>
</feature>